<dbReference type="Gramene" id="PGSC0003DMT400036584">
    <property type="protein sequence ID" value="PGSC0003DMT400036584"/>
    <property type="gene ID" value="PGSC0003DMG400014103"/>
</dbReference>
<reference evidence="3" key="1">
    <citation type="journal article" date="2011" name="Nature">
        <title>Genome sequence and analysis of the tuber crop potato.</title>
        <authorList>
            <consortium name="The Potato Genome Sequencing Consortium"/>
        </authorList>
    </citation>
    <scope>NUCLEOTIDE SEQUENCE [LARGE SCALE GENOMIC DNA]</scope>
    <source>
        <strain evidence="3">cv. DM1-3 516 R44</strain>
    </source>
</reference>
<protein>
    <submittedName>
        <fullName evidence="2">Uncharacterized protein</fullName>
    </submittedName>
</protein>
<feature type="region of interest" description="Disordered" evidence="1">
    <location>
        <begin position="48"/>
        <end position="139"/>
    </location>
</feature>
<dbReference type="PaxDb" id="4113-PGSC0003DMT400036584"/>
<dbReference type="InParanoid" id="M1B3V9"/>
<name>M1B3V9_SOLTU</name>
<accession>M1B3V9</accession>
<keyword evidence="3" id="KW-1185">Reference proteome</keyword>
<dbReference type="AlphaFoldDB" id="M1B3V9"/>
<evidence type="ECO:0000313" key="3">
    <source>
        <dbReference type="Proteomes" id="UP000011115"/>
    </source>
</evidence>
<sequence length="155" mass="16963">MYHFEGRIARRDGYYISRDVSRVACRDGYYISRDVSCAAMDAWTDMSPMGPGLRDSGGRGRGAAPVRGRTREASPEPQIDDREDQGGGATATPQDSQTREGAQTQEQQEAPVMQDAVGQPPKDPMVENDLAPAIGGQGAPLVVLTEDEQRRYEKF</sequence>
<reference evidence="2" key="2">
    <citation type="submission" date="2015-06" db="UniProtKB">
        <authorList>
            <consortium name="EnsemblPlants"/>
        </authorList>
    </citation>
    <scope>IDENTIFICATION</scope>
    <source>
        <strain evidence="2">DM1-3 516 R44</strain>
    </source>
</reference>
<dbReference type="EnsemblPlants" id="PGSC0003DMT400036584">
    <property type="protein sequence ID" value="PGSC0003DMT400036584"/>
    <property type="gene ID" value="PGSC0003DMG400014103"/>
</dbReference>
<feature type="compositionally biased region" description="Polar residues" evidence="1">
    <location>
        <begin position="91"/>
        <end position="108"/>
    </location>
</feature>
<dbReference type="Proteomes" id="UP000011115">
    <property type="component" value="Unassembled WGS sequence"/>
</dbReference>
<dbReference type="HOGENOM" id="CLU_1698602_0_0_1"/>
<proteinExistence type="predicted"/>
<organism evidence="2 3">
    <name type="scientific">Solanum tuberosum</name>
    <name type="common">Potato</name>
    <dbReference type="NCBI Taxonomy" id="4113"/>
    <lineage>
        <taxon>Eukaryota</taxon>
        <taxon>Viridiplantae</taxon>
        <taxon>Streptophyta</taxon>
        <taxon>Embryophyta</taxon>
        <taxon>Tracheophyta</taxon>
        <taxon>Spermatophyta</taxon>
        <taxon>Magnoliopsida</taxon>
        <taxon>eudicotyledons</taxon>
        <taxon>Gunneridae</taxon>
        <taxon>Pentapetalae</taxon>
        <taxon>asterids</taxon>
        <taxon>lamiids</taxon>
        <taxon>Solanales</taxon>
        <taxon>Solanaceae</taxon>
        <taxon>Solanoideae</taxon>
        <taxon>Solaneae</taxon>
        <taxon>Solanum</taxon>
    </lineage>
</organism>
<evidence type="ECO:0000256" key="1">
    <source>
        <dbReference type="SAM" id="MobiDB-lite"/>
    </source>
</evidence>
<evidence type="ECO:0000313" key="2">
    <source>
        <dbReference type="EnsemblPlants" id="PGSC0003DMT400036584"/>
    </source>
</evidence>